<evidence type="ECO:0000256" key="7">
    <source>
        <dbReference type="ARBA" id="ARBA00022777"/>
    </source>
</evidence>
<reference evidence="11 12" key="1">
    <citation type="journal article" date="2019" name="Int. J. Syst. Evol. Microbiol.">
        <title>The Global Catalogue of Microorganisms (GCM) 10K type strain sequencing project: providing services to taxonomists for standard genome sequencing and annotation.</title>
        <authorList>
            <consortium name="The Broad Institute Genomics Platform"/>
            <consortium name="The Broad Institute Genome Sequencing Center for Infectious Disease"/>
            <person name="Wu L."/>
            <person name="Ma J."/>
        </authorList>
    </citation>
    <scope>NUCLEOTIDE SEQUENCE [LARGE SCALE GENOMIC DNA]</scope>
    <source>
        <strain evidence="11 12">JCM 16343</strain>
    </source>
</reference>
<comment type="caution">
    <text evidence="11">The sequence shown here is derived from an EMBL/GenBank/DDBJ whole genome shotgun (WGS) entry which is preliminary data.</text>
</comment>
<evidence type="ECO:0000313" key="11">
    <source>
        <dbReference type="EMBL" id="GAA0320538.1"/>
    </source>
</evidence>
<keyword evidence="8" id="KW-0902">Two-component regulatory system</keyword>
<dbReference type="InterPro" id="IPR005467">
    <property type="entry name" value="His_kinase_dom"/>
</dbReference>
<keyword evidence="6" id="KW-0808">Transferase</keyword>
<keyword evidence="9" id="KW-0472">Membrane</keyword>
<dbReference type="SUPFAM" id="SSF103190">
    <property type="entry name" value="Sensory domain-like"/>
    <property type="match status" value="1"/>
</dbReference>
<dbReference type="PANTHER" id="PTHR44936">
    <property type="entry name" value="SENSOR PROTEIN CREC"/>
    <property type="match status" value="1"/>
</dbReference>
<dbReference type="Gene3D" id="3.30.565.10">
    <property type="entry name" value="Histidine kinase-like ATPase, C-terminal domain"/>
    <property type="match status" value="1"/>
</dbReference>
<dbReference type="GO" id="GO:0016301">
    <property type="term" value="F:kinase activity"/>
    <property type="evidence" value="ECO:0007669"/>
    <property type="project" value="UniProtKB-KW"/>
</dbReference>
<evidence type="ECO:0000313" key="12">
    <source>
        <dbReference type="Proteomes" id="UP001501787"/>
    </source>
</evidence>
<accession>A0ABN0VYH9</accession>
<keyword evidence="12" id="KW-1185">Reference proteome</keyword>
<dbReference type="CDD" id="cd00082">
    <property type="entry name" value="HisKA"/>
    <property type="match status" value="1"/>
</dbReference>
<dbReference type="SMART" id="SM00388">
    <property type="entry name" value="HisKA"/>
    <property type="match status" value="1"/>
</dbReference>
<evidence type="ECO:0000256" key="6">
    <source>
        <dbReference type="ARBA" id="ARBA00022679"/>
    </source>
</evidence>
<dbReference type="InterPro" id="IPR036097">
    <property type="entry name" value="HisK_dim/P_sf"/>
</dbReference>
<dbReference type="PROSITE" id="PS50109">
    <property type="entry name" value="HIS_KIN"/>
    <property type="match status" value="1"/>
</dbReference>
<gene>
    <name evidence="11" type="primary">creC</name>
    <name evidence="11" type="ORF">GCM10009129_17820</name>
</gene>
<name>A0ABN0VYH9_9GAMM</name>
<dbReference type="CDD" id="cd18773">
    <property type="entry name" value="PDC1_HK_sensor"/>
    <property type="match status" value="1"/>
</dbReference>
<dbReference type="SMART" id="SM00387">
    <property type="entry name" value="HATPase_c"/>
    <property type="match status" value="1"/>
</dbReference>
<sequence>MPESPTESPALAGAKNWYAKLHPIGTTAVHNTPKRPLNLSIFFRIWLAVALVLLLCGIAAFSQLFGYIKPTAHQVIEDTLADTSTLLAATLQQPLLSKRLYDDDYQRQLDASLQRRYGTQKNINGIVSDDSAASFRVYVTDAAGKVVYDSQPQPNNDETEDYSRWNDVYLTLRGEYGARSTVQAPQSDDAVMYVAQPIHNPAGAIIGVVSVGKPVASVLPYLSATRQRMLVTALFMSGAALILAGLVAWWLKQSITLVTQYTRALAEDTQKPYFYLGRELNSLTDTIESMKHRLENRAYVTDYVHTLTHELKSPLTAIRASSELLEDDALDAEDREMLSQTIGEQSIKMQQLIDRLLLLAAVEQPSFRLSRQPIEMLALLHQLLTDNSVKLHQSHLQPMELWLNDARLHLQDLLDVQTPLYICADRFWLVQALQNVLDNALYFAATRVVIRLRNDAEQLSLEIINDGKPLPDYALDKVFNRYFSLSRQSMETLEDNTSATRASRHKKGTGLGLTLVKQVIEHHGGTVSIRNIATPTAQTPAGVALQIQLPTIAAPSR</sequence>
<dbReference type="Gene3D" id="3.30.450.20">
    <property type="entry name" value="PAS domain"/>
    <property type="match status" value="1"/>
</dbReference>
<proteinExistence type="predicted"/>
<dbReference type="InterPro" id="IPR003594">
    <property type="entry name" value="HATPase_dom"/>
</dbReference>
<protein>
    <recommendedName>
        <fullName evidence="3">histidine kinase</fullName>
        <ecNumber evidence="3">2.7.13.3</ecNumber>
    </recommendedName>
</protein>
<evidence type="ECO:0000256" key="1">
    <source>
        <dbReference type="ARBA" id="ARBA00000085"/>
    </source>
</evidence>
<evidence type="ECO:0000256" key="4">
    <source>
        <dbReference type="ARBA" id="ARBA00022475"/>
    </source>
</evidence>
<feature type="domain" description="Histidine kinase" evidence="10">
    <location>
        <begin position="306"/>
        <end position="553"/>
    </location>
</feature>
<dbReference type="RefSeq" id="WP_201505239.1">
    <property type="nucleotide sequence ID" value="NZ_BAAAFR010000005.1"/>
</dbReference>
<comment type="catalytic activity">
    <reaction evidence="1">
        <text>ATP + protein L-histidine = ADP + protein N-phospho-L-histidine.</text>
        <dbReference type="EC" id="2.7.13.3"/>
    </reaction>
</comment>
<dbReference type="Pfam" id="PF00512">
    <property type="entry name" value="HisKA"/>
    <property type="match status" value="1"/>
</dbReference>
<dbReference type="InterPro" id="IPR003661">
    <property type="entry name" value="HisK_dim/P_dom"/>
</dbReference>
<keyword evidence="7 11" id="KW-0418">Kinase</keyword>
<dbReference type="SUPFAM" id="SSF55874">
    <property type="entry name" value="ATPase domain of HSP90 chaperone/DNA topoisomerase II/histidine kinase"/>
    <property type="match status" value="1"/>
</dbReference>
<dbReference type="Proteomes" id="UP001501787">
    <property type="component" value="Unassembled WGS sequence"/>
</dbReference>
<keyword evidence="4" id="KW-1003">Cell membrane</keyword>
<dbReference type="Gene3D" id="1.10.287.130">
    <property type="match status" value="1"/>
</dbReference>
<organism evidence="11 12">
    <name type="scientific">Psychrobacter aestuarii</name>
    <dbReference type="NCBI Taxonomy" id="556327"/>
    <lineage>
        <taxon>Bacteria</taxon>
        <taxon>Pseudomonadati</taxon>
        <taxon>Pseudomonadota</taxon>
        <taxon>Gammaproteobacteria</taxon>
        <taxon>Moraxellales</taxon>
        <taxon>Moraxellaceae</taxon>
        <taxon>Psychrobacter</taxon>
    </lineage>
</organism>
<comment type="subcellular location">
    <subcellularLocation>
        <location evidence="2">Cell membrane</location>
        <topology evidence="2">Multi-pass membrane protein</topology>
    </subcellularLocation>
</comment>
<dbReference type="PANTHER" id="PTHR44936:SF9">
    <property type="entry name" value="SENSOR PROTEIN CREC"/>
    <property type="match status" value="1"/>
</dbReference>
<evidence type="ECO:0000256" key="2">
    <source>
        <dbReference type="ARBA" id="ARBA00004651"/>
    </source>
</evidence>
<evidence type="ECO:0000256" key="3">
    <source>
        <dbReference type="ARBA" id="ARBA00012438"/>
    </source>
</evidence>
<dbReference type="EMBL" id="BAAAFR010000005">
    <property type="protein sequence ID" value="GAA0320538.1"/>
    <property type="molecule type" value="Genomic_DNA"/>
</dbReference>
<dbReference type="InterPro" id="IPR036890">
    <property type="entry name" value="HATPase_C_sf"/>
</dbReference>
<evidence type="ECO:0000256" key="5">
    <source>
        <dbReference type="ARBA" id="ARBA00022553"/>
    </source>
</evidence>
<dbReference type="InterPro" id="IPR050980">
    <property type="entry name" value="2C_sensor_his_kinase"/>
</dbReference>
<evidence type="ECO:0000256" key="8">
    <source>
        <dbReference type="ARBA" id="ARBA00023012"/>
    </source>
</evidence>
<keyword evidence="9" id="KW-1133">Transmembrane helix</keyword>
<keyword evidence="5" id="KW-0597">Phosphoprotein</keyword>
<evidence type="ECO:0000259" key="10">
    <source>
        <dbReference type="PROSITE" id="PS50109"/>
    </source>
</evidence>
<dbReference type="InterPro" id="IPR029151">
    <property type="entry name" value="Sensor-like_sf"/>
</dbReference>
<dbReference type="SUPFAM" id="SSF47384">
    <property type="entry name" value="Homodimeric domain of signal transducing histidine kinase"/>
    <property type="match status" value="1"/>
</dbReference>
<keyword evidence="9" id="KW-0812">Transmembrane</keyword>
<dbReference type="NCBIfam" id="NF008312">
    <property type="entry name" value="PRK11100.1"/>
    <property type="match status" value="1"/>
</dbReference>
<dbReference type="EC" id="2.7.13.3" evidence="3"/>
<feature type="transmembrane region" description="Helical" evidence="9">
    <location>
        <begin position="41"/>
        <end position="61"/>
    </location>
</feature>
<evidence type="ECO:0000256" key="9">
    <source>
        <dbReference type="SAM" id="Phobius"/>
    </source>
</evidence>
<dbReference type="Pfam" id="PF02518">
    <property type="entry name" value="HATPase_c"/>
    <property type="match status" value="1"/>
</dbReference>
<feature type="transmembrane region" description="Helical" evidence="9">
    <location>
        <begin position="229"/>
        <end position="251"/>
    </location>
</feature>